<keyword evidence="5" id="KW-0441">Lipid A biosynthesis</keyword>
<gene>
    <name evidence="11" type="ORF">CLV27_0926</name>
</gene>
<protein>
    <recommendedName>
        <fullName evidence="3 10">Lipid-A-disaccharide synthase</fullName>
        <ecNumber evidence="2 10">2.4.1.182</ecNumber>
    </recommendedName>
</protein>
<evidence type="ECO:0000256" key="3">
    <source>
        <dbReference type="ARBA" id="ARBA00020902"/>
    </source>
</evidence>
<evidence type="ECO:0000313" key="12">
    <source>
        <dbReference type="Proteomes" id="UP000295777"/>
    </source>
</evidence>
<dbReference type="GO" id="GO:0009245">
    <property type="term" value="P:lipid A biosynthetic process"/>
    <property type="evidence" value="ECO:0007669"/>
    <property type="project" value="UniProtKB-UniRule"/>
</dbReference>
<evidence type="ECO:0000256" key="2">
    <source>
        <dbReference type="ARBA" id="ARBA00012687"/>
    </source>
</evidence>
<dbReference type="GO" id="GO:0008915">
    <property type="term" value="F:lipid-A-disaccharide synthase activity"/>
    <property type="evidence" value="ECO:0007669"/>
    <property type="project" value="UniProtKB-UniRule"/>
</dbReference>
<dbReference type="EC" id="2.4.1.182" evidence="2 10"/>
<comment type="function">
    <text evidence="1">Condensation of UDP-2,3-diacylglucosamine and 2,3-diacylglucosamine-1-phosphate to form lipid A disaccharide, a precursor of lipid A, a phosphorylated glycolipid that anchors the lipopolysaccharide to the outer membrane of the cell.</text>
</comment>
<comment type="catalytic activity">
    <reaction evidence="9">
        <text>a lipid X + a UDP-2-N,3-O-bis[(3R)-3-hydroxyacyl]-alpha-D-glucosamine = a lipid A disaccharide + UDP + H(+)</text>
        <dbReference type="Rhea" id="RHEA:67828"/>
        <dbReference type="ChEBI" id="CHEBI:15378"/>
        <dbReference type="ChEBI" id="CHEBI:58223"/>
        <dbReference type="ChEBI" id="CHEBI:137748"/>
        <dbReference type="ChEBI" id="CHEBI:176338"/>
        <dbReference type="ChEBI" id="CHEBI:176343"/>
        <dbReference type="EC" id="2.4.1.182"/>
    </reaction>
</comment>
<dbReference type="GO" id="GO:0005543">
    <property type="term" value="F:phospholipid binding"/>
    <property type="evidence" value="ECO:0007669"/>
    <property type="project" value="TreeGrafter"/>
</dbReference>
<reference evidence="11 12" key="1">
    <citation type="submission" date="2019-03" db="EMBL/GenBank/DDBJ databases">
        <title>Genomic Encyclopedia of Archaeal and Bacterial Type Strains, Phase II (KMG-II): from individual species to whole genera.</title>
        <authorList>
            <person name="Goeker M."/>
        </authorList>
    </citation>
    <scope>NUCLEOTIDE SEQUENCE [LARGE SCALE GENOMIC DNA]</scope>
    <source>
        <strain evidence="11 12">DSM 24425</strain>
    </source>
</reference>
<accession>A0A4V2PDB4</accession>
<proteinExistence type="predicted"/>
<sequence length="364" mass="41295">MKKILIVTGELSGFNYAKELVPLLSSHLKVFGVFLEEVEGAERILDSKELLSFGLFEAIKNLSSILRGKRRIVSFLERERPDAVLLVDFPGFNLKIAEVAKEKGIKVLYFISPKFWAWGEWRVKKIKRLVDRMFVIFPFEVELYRRYGVNVTYVGNPLKEMVKPTIPPDEFLKKFGLSRPLFALFPGSRPSEVNSLLEPMLLAVKGVEGSFALPVASSVNFDEIEERVRRIHPKVRLIPESERYNLLFSADAGIIASGTASLEASLAELPHVVVYKLHPLTFKLAKRLVKIPFVSLPNIIAGQRVVPELLQDDVTPEKIKEELLKVLDRKEEVKKLLREKVNSKLKGGAIRRLAEEIKLELGVI</sequence>
<dbReference type="AlphaFoldDB" id="A0A4V2PDB4"/>
<evidence type="ECO:0000256" key="4">
    <source>
        <dbReference type="ARBA" id="ARBA00022516"/>
    </source>
</evidence>
<evidence type="ECO:0000256" key="6">
    <source>
        <dbReference type="ARBA" id="ARBA00022676"/>
    </source>
</evidence>
<evidence type="ECO:0000256" key="1">
    <source>
        <dbReference type="ARBA" id="ARBA00002056"/>
    </source>
</evidence>
<evidence type="ECO:0000313" key="11">
    <source>
        <dbReference type="EMBL" id="TCK04496.1"/>
    </source>
</evidence>
<dbReference type="PANTHER" id="PTHR30372">
    <property type="entry name" value="LIPID-A-DISACCHARIDE SYNTHASE"/>
    <property type="match status" value="1"/>
</dbReference>
<evidence type="ECO:0000256" key="9">
    <source>
        <dbReference type="ARBA" id="ARBA00048975"/>
    </source>
</evidence>
<dbReference type="EMBL" id="SMFV01000003">
    <property type="protein sequence ID" value="TCK04496.1"/>
    <property type="molecule type" value="Genomic_DNA"/>
</dbReference>
<evidence type="ECO:0000256" key="7">
    <source>
        <dbReference type="ARBA" id="ARBA00022679"/>
    </source>
</evidence>
<keyword evidence="12" id="KW-1185">Reference proteome</keyword>
<keyword evidence="8" id="KW-0443">Lipid metabolism</keyword>
<dbReference type="InterPro" id="IPR003835">
    <property type="entry name" value="Glyco_trans_19"/>
</dbReference>
<dbReference type="NCBIfam" id="TIGR00215">
    <property type="entry name" value="lpxB"/>
    <property type="match status" value="1"/>
</dbReference>
<dbReference type="SUPFAM" id="SSF53756">
    <property type="entry name" value="UDP-Glycosyltransferase/glycogen phosphorylase"/>
    <property type="match status" value="1"/>
</dbReference>
<comment type="caution">
    <text evidence="11">The sequence shown here is derived from an EMBL/GenBank/DDBJ whole genome shotgun (WGS) entry which is preliminary data.</text>
</comment>
<name>A0A4V2PDB4_9BACT</name>
<dbReference type="PANTHER" id="PTHR30372:SF4">
    <property type="entry name" value="LIPID-A-DISACCHARIDE SYNTHASE, MITOCHONDRIAL-RELATED"/>
    <property type="match status" value="1"/>
</dbReference>
<evidence type="ECO:0000256" key="8">
    <source>
        <dbReference type="ARBA" id="ARBA00023098"/>
    </source>
</evidence>
<dbReference type="GO" id="GO:0016020">
    <property type="term" value="C:membrane"/>
    <property type="evidence" value="ECO:0007669"/>
    <property type="project" value="GOC"/>
</dbReference>
<dbReference type="RefSeq" id="WP_132526273.1">
    <property type="nucleotide sequence ID" value="NZ_SMFV01000003.1"/>
</dbReference>
<organism evidence="11 12">
    <name type="scientific">Phorcysia thermohydrogeniphila</name>
    <dbReference type="NCBI Taxonomy" id="936138"/>
    <lineage>
        <taxon>Bacteria</taxon>
        <taxon>Pseudomonadati</taxon>
        <taxon>Aquificota</taxon>
        <taxon>Aquificia</taxon>
        <taxon>Desulfurobacteriales</taxon>
        <taxon>Desulfurobacteriaceae</taxon>
        <taxon>Phorcysia</taxon>
    </lineage>
</organism>
<dbReference type="Pfam" id="PF02684">
    <property type="entry name" value="LpxB"/>
    <property type="match status" value="1"/>
</dbReference>
<keyword evidence="7" id="KW-0808">Transferase</keyword>
<keyword evidence="6" id="KW-0328">Glycosyltransferase</keyword>
<dbReference type="OrthoDB" id="9801642at2"/>
<evidence type="ECO:0000256" key="10">
    <source>
        <dbReference type="NCBIfam" id="TIGR00215"/>
    </source>
</evidence>
<keyword evidence="4" id="KW-0444">Lipid biosynthesis</keyword>
<evidence type="ECO:0000256" key="5">
    <source>
        <dbReference type="ARBA" id="ARBA00022556"/>
    </source>
</evidence>
<dbReference type="Proteomes" id="UP000295777">
    <property type="component" value="Unassembled WGS sequence"/>
</dbReference>